<protein>
    <submittedName>
        <fullName evidence="1">Putative membrane protein</fullName>
    </submittedName>
</protein>
<organism evidence="1 2">
    <name type="scientific">Lachnobacterium bovis DSM 14045</name>
    <dbReference type="NCBI Taxonomy" id="1122142"/>
    <lineage>
        <taxon>Bacteria</taxon>
        <taxon>Bacillati</taxon>
        <taxon>Bacillota</taxon>
        <taxon>Clostridia</taxon>
        <taxon>Lachnospirales</taxon>
        <taxon>Lachnospiraceae</taxon>
        <taxon>Lachnobacterium</taxon>
    </lineage>
</organism>
<sequence>MKLQELKKVLKNRFTVKVVAGVLSISMIATGASVYSVYAEKTQTEAEQEEKDKTVDELVDKETNNVSEKDVEKEETVYVLSTASGKTKKTIVSEHLLNRDKKDRIQDKSDLDNIKNVNGDEKFTRDGDNLKWEADGKEIFYQGTTKKDAPVSQKITYKLNGKEISPKDLAGKSGKVTIRFDYKNNTTFKETVNGEEVEVCVPFAAVTGLTLDSKFSNVEITNGKLVNVGEKTMAVGYALPGVKDSLGVTNSDFTDKVNIPDYIEVTADVKNFSLDGSMTAVVNAASLMDNKSENNSDLDSMVNELVDATNKLQNGSKELSDGLGTLDSKFKEYAAGVGTLQNGIREYTNGASKVADGTVLVNNGLKVLSANLPALSSGLDQLSTGVSQAKAGSDKLVAAYKGNGTAQNPGLYNVTQQLKQGVDNFGPTINNSIDASRNQIIAQVNAALKDFNLTVTPENHTQIINAAVNALTQKMAALQARGATPEQIAQGQKQIITSIASLEQAEGALNTLEQTKQSLNGNAGIGQLKAAVNGISQYVGSPSNPNSLYGGTVALSNGLGKIEAGTSTMRSKLPELKQGVDKLQGGSQQLVNGSSALVANNGKLNDGAAKLNDATGQLSVGIAKLSDGSKQLSDGMLKFNEDGISKIVNSYNGDLKPFANKLQAMLDASKDYNSFAGISDGTKGNVKFIYKVDEIKK</sequence>
<dbReference type="AlphaFoldDB" id="A0A1H3KBV7"/>
<accession>A0A1H3KBV7</accession>
<proteinExistence type="predicted"/>
<name>A0A1H3KBV7_9FIRM</name>
<gene>
    <name evidence="1" type="ORF">SAMN02910414_01679</name>
</gene>
<dbReference type="RefSeq" id="WP_074718002.1">
    <property type="nucleotide sequence ID" value="NZ_FNPG01000019.1"/>
</dbReference>
<dbReference type="STRING" id="1122142.SAMN02910414_01679"/>
<dbReference type="EMBL" id="FNPG01000019">
    <property type="protein sequence ID" value="SDY49195.1"/>
    <property type="molecule type" value="Genomic_DNA"/>
</dbReference>
<dbReference type="InterPro" id="IPR023908">
    <property type="entry name" value="xxxLxxG_rpt"/>
</dbReference>
<dbReference type="Gene3D" id="1.10.287.950">
    <property type="entry name" value="Methyl-accepting chemotaxis protein"/>
    <property type="match status" value="1"/>
</dbReference>
<evidence type="ECO:0000313" key="1">
    <source>
        <dbReference type="EMBL" id="SDY49195.1"/>
    </source>
</evidence>
<reference evidence="1 2" key="1">
    <citation type="submission" date="2016-10" db="EMBL/GenBank/DDBJ databases">
        <authorList>
            <person name="de Groot N.N."/>
        </authorList>
    </citation>
    <scope>NUCLEOTIDE SEQUENCE [LARGE SCALE GENOMIC DNA]</scope>
    <source>
        <strain evidence="1 2">DSM 14045</strain>
    </source>
</reference>
<dbReference type="OrthoDB" id="9815841at2"/>
<keyword evidence="2" id="KW-1185">Reference proteome</keyword>
<evidence type="ECO:0000313" key="2">
    <source>
        <dbReference type="Proteomes" id="UP000183918"/>
    </source>
</evidence>
<dbReference type="NCBIfam" id="TIGR03057">
    <property type="entry name" value="xxxLxxG_by_4"/>
    <property type="match status" value="2"/>
</dbReference>
<dbReference type="Proteomes" id="UP000183918">
    <property type="component" value="Unassembled WGS sequence"/>
</dbReference>